<dbReference type="RefSeq" id="WP_210057343.1">
    <property type="nucleotide sequence ID" value="NZ_BAAAMH010000010.1"/>
</dbReference>
<dbReference type="InterPro" id="IPR017853">
    <property type="entry name" value="GH"/>
</dbReference>
<evidence type="ECO:0000256" key="3">
    <source>
        <dbReference type="SAM" id="MobiDB-lite"/>
    </source>
</evidence>
<dbReference type="InterPro" id="IPR013785">
    <property type="entry name" value="Aldolase_TIM"/>
</dbReference>
<dbReference type="Gene3D" id="3.20.20.70">
    <property type="entry name" value="Aldolase class I"/>
    <property type="match status" value="1"/>
</dbReference>
<evidence type="ECO:0000256" key="1">
    <source>
        <dbReference type="ARBA" id="ARBA00022801"/>
    </source>
</evidence>
<sequence>MTPDPTPTPAAADLDLPGVPGLRLARPDPGTTATTTSSGPGLLEVSLAAGDGRPGLRLEVDLADAVAWWHPMAAGTRPLPPDWSGRTVTSLVSSVPLGALHDATGRVLLGWAADEDVAELAVTLGVSEEHKTFVVEARPVRPRATPLRVLLDTSGETLATVAQRLTGWLSDRHAEPPLDPPPAARVPVYSTWYTFTQDVDDAVVTAEGALAARLGCGSLFLDDGWQRFARGRGYQGCGDWVADPEKFPDLTGTVARLHAQGLAVALWVAPLLLGDQSAVFARMAPFAPVRVEEGLRCHVLDPRHAEVRAFVVETCLRLVVEHDVDLLKIDFLDQAMVYRDEPGEGDVGEAMAALLADLRRALVDADRAGVGFEFRQPYVSPALARSAQVLRAGDCPADAVVNRRSVVDARLVAAGRVVHADPMMWGPVGGAAAVAQQLYAGWFAVPQISMRLAALEPVQSAALEGLLGLWREHAEVTQHGVLEVTGAEDGYATVSAVRPDLDRAVVVRHAPVVVDLDAFPIGHVDVVNATAEPRVTVRTRRPVLDGTARTAAGAGAGPVTAAGPGLLDLPVDPWGSLRLRLG</sequence>
<dbReference type="EC" id="3.2.1.22" evidence="4"/>
<dbReference type="SUPFAM" id="SSF51445">
    <property type="entry name" value="(Trans)glycosidases"/>
    <property type="match status" value="1"/>
</dbReference>
<dbReference type="EMBL" id="JAGIOB010000001">
    <property type="protein sequence ID" value="MBP2418104.1"/>
    <property type="molecule type" value="Genomic_DNA"/>
</dbReference>
<dbReference type="InterPro" id="IPR002252">
    <property type="entry name" value="Glyco_hydro_36"/>
</dbReference>
<keyword evidence="5" id="KW-1185">Reference proteome</keyword>
<evidence type="ECO:0000313" key="5">
    <source>
        <dbReference type="Proteomes" id="UP000758168"/>
    </source>
</evidence>
<comment type="caution">
    <text evidence="4">The sequence shown here is derived from an EMBL/GenBank/DDBJ whole genome shotgun (WGS) entry which is preliminary data.</text>
</comment>
<dbReference type="GO" id="GO:0004557">
    <property type="term" value="F:alpha-galactosidase activity"/>
    <property type="evidence" value="ECO:0007669"/>
    <property type="project" value="UniProtKB-EC"/>
</dbReference>
<dbReference type="PANTHER" id="PTHR43053:SF4">
    <property type="entry name" value="MYOGENESIS-REGULATING GLYCOSIDASE"/>
    <property type="match status" value="1"/>
</dbReference>
<keyword evidence="2 4" id="KW-0326">Glycosidase</keyword>
<organism evidence="4 5">
    <name type="scientific">Microlunatus capsulatus</name>
    <dbReference type="NCBI Taxonomy" id="99117"/>
    <lineage>
        <taxon>Bacteria</taxon>
        <taxon>Bacillati</taxon>
        <taxon>Actinomycetota</taxon>
        <taxon>Actinomycetes</taxon>
        <taxon>Propionibacteriales</taxon>
        <taxon>Propionibacteriaceae</taxon>
        <taxon>Microlunatus</taxon>
    </lineage>
</organism>
<feature type="region of interest" description="Disordered" evidence="3">
    <location>
        <begin position="1"/>
        <end position="43"/>
    </location>
</feature>
<keyword evidence="1 4" id="KW-0378">Hydrolase</keyword>
<reference evidence="4 5" key="1">
    <citation type="submission" date="2021-03" db="EMBL/GenBank/DDBJ databases">
        <title>Sequencing the genomes of 1000 actinobacteria strains.</title>
        <authorList>
            <person name="Klenk H.-P."/>
        </authorList>
    </citation>
    <scope>NUCLEOTIDE SEQUENCE [LARGE SCALE GENOMIC DNA]</scope>
    <source>
        <strain evidence="4 5">DSM 12936</strain>
    </source>
</reference>
<dbReference type="CDD" id="cd14791">
    <property type="entry name" value="GH36"/>
    <property type="match status" value="1"/>
</dbReference>
<protein>
    <submittedName>
        <fullName evidence="4">Alpha-galactosidase</fullName>
        <ecNumber evidence="4">3.2.1.22</ecNumber>
    </submittedName>
</protein>
<gene>
    <name evidence="4" type="ORF">JOF54_003026</name>
</gene>
<evidence type="ECO:0000313" key="4">
    <source>
        <dbReference type="EMBL" id="MBP2418104.1"/>
    </source>
</evidence>
<proteinExistence type="predicted"/>
<dbReference type="Proteomes" id="UP000758168">
    <property type="component" value="Unassembled WGS sequence"/>
</dbReference>
<dbReference type="Pfam" id="PF02065">
    <property type="entry name" value="Melibiase"/>
    <property type="match status" value="1"/>
</dbReference>
<dbReference type="PANTHER" id="PTHR43053">
    <property type="entry name" value="GLYCOSIDASE FAMILY 31"/>
    <property type="match status" value="1"/>
</dbReference>
<accession>A0ABS4ZAM2</accession>
<evidence type="ECO:0000256" key="2">
    <source>
        <dbReference type="ARBA" id="ARBA00023295"/>
    </source>
</evidence>
<dbReference type="InterPro" id="IPR050985">
    <property type="entry name" value="Alpha-glycosidase_related"/>
</dbReference>
<name>A0ABS4ZAM2_9ACTN</name>
<feature type="compositionally biased region" description="Low complexity" evidence="3">
    <location>
        <begin position="29"/>
        <end position="41"/>
    </location>
</feature>